<evidence type="ECO:0000313" key="5">
    <source>
        <dbReference type="EMBL" id="KAK9127254.1"/>
    </source>
</evidence>
<evidence type="ECO:0000256" key="2">
    <source>
        <dbReference type="ARBA" id="ARBA00023054"/>
    </source>
</evidence>
<keyword evidence="6" id="KW-1185">Reference proteome</keyword>
<dbReference type="PANTHER" id="PTHR34224:SF4">
    <property type="entry name" value="INTERACTOR OF CONSTITUTIVE ACTIVE ROPS 2, CHLOROPLASTIC"/>
    <property type="match status" value="1"/>
</dbReference>
<feature type="compositionally biased region" description="Low complexity" evidence="4">
    <location>
        <begin position="15"/>
        <end position="24"/>
    </location>
</feature>
<feature type="region of interest" description="Disordered" evidence="4">
    <location>
        <begin position="583"/>
        <end position="613"/>
    </location>
</feature>
<proteinExistence type="inferred from homology"/>
<protein>
    <submittedName>
        <fullName evidence="5">Uncharacterized protein</fullName>
    </submittedName>
</protein>
<evidence type="ECO:0000313" key="6">
    <source>
        <dbReference type="Proteomes" id="UP001420932"/>
    </source>
</evidence>
<feature type="region of interest" description="Disordered" evidence="4">
    <location>
        <begin position="478"/>
        <end position="498"/>
    </location>
</feature>
<keyword evidence="2 3" id="KW-0175">Coiled coil</keyword>
<dbReference type="AlphaFoldDB" id="A0AAP0P238"/>
<feature type="compositionally biased region" description="Basic and acidic residues" evidence="4">
    <location>
        <begin position="478"/>
        <end position="492"/>
    </location>
</feature>
<feature type="coiled-coil region" evidence="3">
    <location>
        <begin position="269"/>
        <end position="296"/>
    </location>
</feature>
<dbReference type="InterPro" id="IPR029688">
    <property type="entry name" value="ICR"/>
</dbReference>
<gene>
    <name evidence="5" type="ORF">Syun_016051</name>
</gene>
<organism evidence="5 6">
    <name type="scientific">Stephania yunnanensis</name>
    <dbReference type="NCBI Taxonomy" id="152371"/>
    <lineage>
        <taxon>Eukaryota</taxon>
        <taxon>Viridiplantae</taxon>
        <taxon>Streptophyta</taxon>
        <taxon>Embryophyta</taxon>
        <taxon>Tracheophyta</taxon>
        <taxon>Spermatophyta</taxon>
        <taxon>Magnoliopsida</taxon>
        <taxon>Ranunculales</taxon>
        <taxon>Menispermaceae</taxon>
        <taxon>Menispermoideae</taxon>
        <taxon>Cissampelideae</taxon>
        <taxon>Stephania</taxon>
    </lineage>
</organism>
<dbReference type="PANTHER" id="PTHR34224">
    <property type="entry name" value="INTERACTOR OF CONSTITUTIVE ACTIVE ROPS 2, CHLOROPLASTIC-RELATED"/>
    <property type="match status" value="1"/>
</dbReference>
<feature type="compositionally biased region" description="Polar residues" evidence="4">
    <location>
        <begin position="29"/>
        <end position="44"/>
    </location>
</feature>
<comment type="similarity">
    <text evidence="1">Belongs to the ICR family.</text>
</comment>
<sequence>MAFECRSGSLEVAKRTSSATTRTARQLKMSGSESDPASSHSTSRTPKERSPKVIERKSPRSPMPEKKRPGKVLELESQLAQLQEDLKKVNDELSSSESWKKSLQQENEEAKRQFVAMKAKFEESQRQLLELSASDDARLLELRKLSQERDRAWKAELEAVREQHSVDSAALLSSMNEIQRLKIQLEKVTESEATQSKREEAAKAEIHNLKLDLDETLSLLSDMKAELCSCKESEAQAQALVNETLLTLKTAKTSEENVGGDGGNAMEDYKLLLSELDQSRAQVRSLEELVSKLKADLVIAGNKSFGDQLVEGMHSHRIGENVNTEEVDKLRAEPNSTKSEVQHLRSALEIMEIKYQEEQIRSTMQVRSAYELLEQRKSESTLKEAELEADLMRTKSNLVELNKNLADKETELLIISKENEDMKLKIAAQSEQRMSELEMELQKLRSDVEDMKANLMDKETELQNVFEENEDLKLELKKRESDEAKQKDKAEAEANVARNTEREVLTRLECATEEADKSTKRAAWVTEQLEAAQATIAKLETELRRLKVQSDQWRKAAEAAAAILTTEENGKLTGQLDNFYDPVTGRICSPNSDDQDDDSPKKRNNNNNMLKKIGVLWKKSQK</sequence>
<accession>A0AAP0P238</accession>
<feature type="region of interest" description="Disordered" evidence="4">
    <location>
        <begin position="1"/>
        <end position="73"/>
    </location>
</feature>
<dbReference type="EMBL" id="JBBNAF010000007">
    <property type="protein sequence ID" value="KAK9127254.1"/>
    <property type="molecule type" value="Genomic_DNA"/>
</dbReference>
<evidence type="ECO:0000256" key="1">
    <source>
        <dbReference type="ARBA" id="ARBA00009778"/>
    </source>
</evidence>
<feature type="coiled-coil region" evidence="3">
    <location>
        <begin position="171"/>
        <end position="226"/>
    </location>
</feature>
<evidence type="ECO:0000256" key="3">
    <source>
        <dbReference type="SAM" id="Coils"/>
    </source>
</evidence>
<reference evidence="5 6" key="1">
    <citation type="submission" date="2024-01" db="EMBL/GenBank/DDBJ databases">
        <title>Genome assemblies of Stephania.</title>
        <authorList>
            <person name="Yang L."/>
        </authorList>
    </citation>
    <scope>NUCLEOTIDE SEQUENCE [LARGE SCALE GENOMIC DNA]</scope>
    <source>
        <strain evidence="5">YNDBR</strain>
        <tissue evidence="5">Leaf</tissue>
    </source>
</reference>
<evidence type="ECO:0000256" key="4">
    <source>
        <dbReference type="SAM" id="MobiDB-lite"/>
    </source>
</evidence>
<comment type="caution">
    <text evidence="5">The sequence shown here is derived from an EMBL/GenBank/DDBJ whole genome shotgun (WGS) entry which is preliminary data.</text>
</comment>
<feature type="compositionally biased region" description="Basic and acidic residues" evidence="4">
    <location>
        <begin position="45"/>
        <end position="73"/>
    </location>
</feature>
<feature type="region of interest" description="Disordered" evidence="4">
    <location>
        <begin position="86"/>
        <end position="105"/>
    </location>
</feature>
<feature type="compositionally biased region" description="Low complexity" evidence="4">
    <location>
        <begin position="92"/>
        <end position="105"/>
    </location>
</feature>
<dbReference type="Proteomes" id="UP001420932">
    <property type="component" value="Unassembled WGS sequence"/>
</dbReference>
<name>A0AAP0P238_9MAGN</name>
<feature type="coiled-coil region" evidence="3">
    <location>
        <begin position="522"/>
        <end position="556"/>
    </location>
</feature>